<dbReference type="KEGG" id="blr:BRLA_c039620"/>
<sequence length="273" mass="30149">MLRKTTAVAVMGLTLVGSAIPGMAQATVKPVSTSLMINQQKVIKHSPLISVNQRTMINLQELRNITGGQLTEKAGTYQLKVQQKSLIFQTGKSTVTVNGKEQKVEQGAVLYQGKVYVPLRWTMESLSAQVKWDGKTDEIQVTNLPVVQGEKPASTFQTLTEEQLSAEEKAFIESVKGERGVHQQGDLYVIAYGEAPNPGYGLVVDHTEQSWEMLKVYVKQTKPEANKMYPMVISYPYVAGKISTPPYTTVTFYDVDTGNVLFEGDKNTPQKGK</sequence>
<dbReference type="Pfam" id="PF07833">
    <property type="entry name" value="Cu_amine_oxidN1"/>
    <property type="match status" value="1"/>
</dbReference>
<reference evidence="4 5" key="1">
    <citation type="journal article" date="2011" name="J. Bacteriol.">
        <title>Genome sequence of Brevibacillus laterosporus LMG 15441, a pathogen of invertebrates.</title>
        <authorList>
            <person name="Djukic M."/>
            <person name="Poehlein A."/>
            <person name="Thurmer A."/>
            <person name="Daniel R."/>
        </authorList>
    </citation>
    <scope>NUCLEOTIDE SEQUENCE [LARGE SCALE GENOMIC DNA]</scope>
    <source>
        <strain evidence="4 5">LMG 15441</strain>
    </source>
</reference>
<dbReference type="InterPro" id="IPR012854">
    <property type="entry name" value="Cu_amine_oxidase-like_N"/>
</dbReference>
<dbReference type="STRING" id="1042163.BRLA_c039620"/>
<evidence type="ECO:0000313" key="5">
    <source>
        <dbReference type="Proteomes" id="UP000005850"/>
    </source>
</evidence>
<dbReference type="HOGENOM" id="CLU_1048340_0_0_9"/>
<feature type="chain" id="PRO_5001709332" description="Protease complex subunit PrcB family protein" evidence="1">
    <location>
        <begin position="27"/>
        <end position="273"/>
    </location>
</feature>
<evidence type="ECO:0000256" key="1">
    <source>
        <dbReference type="SAM" id="SignalP"/>
    </source>
</evidence>
<dbReference type="EMBL" id="CP007806">
    <property type="protein sequence ID" value="AIG28245.1"/>
    <property type="molecule type" value="Genomic_DNA"/>
</dbReference>
<dbReference type="eggNOG" id="COG1404">
    <property type="taxonomic scope" value="Bacteria"/>
</dbReference>
<feature type="domain" description="Copper amine oxidase-like N-terminal" evidence="2">
    <location>
        <begin position="37"/>
        <end position="140"/>
    </location>
</feature>
<dbReference type="Gene3D" id="3.30.457.10">
    <property type="entry name" value="Copper amine oxidase-like, N-terminal domain"/>
    <property type="match status" value="1"/>
</dbReference>
<keyword evidence="5" id="KW-1185">Reference proteome</keyword>
<dbReference type="InterPro" id="IPR025748">
    <property type="entry name" value="PrcB_C_dom"/>
</dbReference>
<evidence type="ECO:0000313" key="4">
    <source>
        <dbReference type="EMBL" id="AIG28245.1"/>
    </source>
</evidence>
<evidence type="ECO:0000259" key="3">
    <source>
        <dbReference type="Pfam" id="PF14343"/>
    </source>
</evidence>
<dbReference type="AlphaFoldDB" id="A0A075RG91"/>
<accession>A0A075RG91</accession>
<keyword evidence="1" id="KW-0732">Signal</keyword>
<organism evidence="4 5">
    <name type="scientific">Brevibacillus laterosporus LMG 15441</name>
    <dbReference type="NCBI Taxonomy" id="1042163"/>
    <lineage>
        <taxon>Bacteria</taxon>
        <taxon>Bacillati</taxon>
        <taxon>Bacillota</taxon>
        <taxon>Bacilli</taxon>
        <taxon>Bacillales</taxon>
        <taxon>Paenibacillaceae</taxon>
        <taxon>Brevibacillus</taxon>
    </lineage>
</organism>
<dbReference type="Pfam" id="PF14343">
    <property type="entry name" value="PrcB_C"/>
    <property type="match status" value="1"/>
</dbReference>
<name>A0A075RG91_BRELA</name>
<protein>
    <recommendedName>
        <fullName evidence="6">Protease complex subunit PrcB family protein</fullName>
    </recommendedName>
</protein>
<dbReference type="SUPFAM" id="SSF55383">
    <property type="entry name" value="Copper amine oxidase, domain N"/>
    <property type="match status" value="1"/>
</dbReference>
<evidence type="ECO:0000259" key="2">
    <source>
        <dbReference type="Pfam" id="PF07833"/>
    </source>
</evidence>
<dbReference type="Proteomes" id="UP000005850">
    <property type="component" value="Chromosome"/>
</dbReference>
<proteinExistence type="predicted"/>
<feature type="domain" description="PrcB C-terminal" evidence="3">
    <location>
        <begin position="189"/>
        <end position="241"/>
    </location>
</feature>
<gene>
    <name evidence="4" type="ORF">BRLA_c039620</name>
</gene>
<feature type="signal peptide" evidence="1">
    <location>
        <begin position="1"/>
        <end position="26"/>
    </location>
</feature>
<dbReference type="RefSeq" id="WP_003334774.1">
    <property type="nucleotide sequence ID" value="NZ_CP007806.1"/>
</dbReference>
<dbReference type="InterPro" id="IPR036582">
    <property type="entry name" value="Mao_N_sf"/>
</dbReference>
<evidence type="ECO:0008006" key="6">
    <source>
        <dbReference type="Google" id="ProtNLM"/>
    </source>
</evidence>